<organism evidence="3">
    <name type="scientific">Candida tenuis (strain ATCC 10573 / BCRC 21748 / CBS 615 / JCM 9827 / NBRC 10315 / NRRL Y-1498 / VKM Y-70)</name>
    <name type="common">Yeast</name>
    <name type="synonym">Yamadazyma tenuis</name>
    <dbReference type="NCBI Taxonomy" id="590646"/>
    <lineage>
        <taxon>Eukaryota</taxon>
        <taxon>Fungi</taxon>
        <taxon>Dikarya</taxon>
        <taxon>Ascomycota</taxon>
        <taxon>Saccharomycotina</taxon>
        <taxon>Pichiomycetes</taxon>
        <taxon>Debaryomycetaceae</taxon>
        <taxon>Yamadazyma</taxon>
    </lineage>
</organism>
<dbReference type="InterPro" id="IPR027417">
    <property type="entry name" value="P-loop_NTPase"/>
</dbReference>
<dbReference type="eggNOG" id="KOG2655">
    <property type="taxonomic scope" value="Eukaryota"/>
</dbReference>
<accession>G3BCL7</accession>
<evidence type="ECO:0000313" key="3">
    <source>
        <dbReference type="Proteomes" id="UP000000707"/>
    </source>
</evidence>
<dbReference type="Proteomes" id="UP000000707">
    <property type="component" value="Unassembled WGS sequence"/>
</dbReference>
<dbReference type="GO" id="GO:0005525">
    <property type="term" value="F:GTP binding"/>
    <property type="evidence" value="ECO:0007669"/>
    <property type="project" value="InterPro"/>
</dbReference>
<dbReference type="Pfam" id="PF00735">
    <property type="entry name" value="Septin"/>
    <property type="match status" value="1"/>
</dbReference>
<evidence type="ECO:0000259" key="1">
    <source>
        <dbReference type="PROSITE" id="PS51719"/>
    </source>
</evidence>
<proteinExistence type="predicted"/>
<dbReference type="GeneID" id="18246148"/>
<protein>
    <submittedName>
        <fullName evidence="2">Septin-domain-containing protein</fullName>
    </submittedName>
</protein>
<gene>
    <name evidence="2" type="ORF">CANTEDRAFT_109867</name>
</gene>
<dbReference type="EMBL" id="GL996528">
    <property type="protein sequence ID" value="EGV60198.1"/>
    <property type="molecule type" value="Genomic_DNA"/>
</dbReference>
<dbReference type="PANTHER" id="PTHR18884">
    <property type="entry name" value="SEPTIN"/>
    <property type="match status" value="1"/>
</dbReference>
<feature type="domain" description="Septin-type G" evidence="1">
    <location>
        <begin position="13"/>
        <end position="276"/>
    </location>
</feature>
<name>G3BCL7_CANTC</name>
<dbReference type="SUPFAM" id="SSF52540">
    <property type="entry name" value="P-loop containing nucleoside triphosphate hydrolases"/>
    <property type="match status" value="1"/>
</dbReference>
<keyword evidence="3" id="KW-1185">Reference proteome</keyword>
<feature type="non-terminal residue" evidence="2">
    <location>
        <position position="1"/>
    </location>
</feature>
<sequence length="277" mass="32025">SAHELNTRRISKRFVDFNLLLIGENGVGKKSFINTLCEEAVFDITDTTSSTSEFHVATNEVIIRKEYPIRLTVHRTENFGAELNNYSSFQKIVDFLDEKLEQKLAEESKIARSRCTKEGLIHLVVLLVDPIMKGLKPLEVELISRIQHKCNLVVCVSKCDMLNYPELQQQKSLIQQSVATNKLKVFDFKAFVDEEDVDSELKEYYRQIQQMMPFSIINANDSSHGVRNNIHHSVDVNKFSDFNVVRDVLFNLDLQGFKELSVNTIYEIYRTEKLLQK</sequence>
<dbReference type="OrthoDB" id="3598904at2759"/>
<dbReference type="HOGENOM" id="CLU_017718_7_1_1"/>
<reference evidence="2 3" key="1">
    <citation type="journal article" date="2011" name="Proc. Natl. Acad. Sci. U.S.A.">
        <title>Comparative genomics of xylose-fermenting fungi for enhanced biofuel production.</title>
        <authorList>
            <person name="Wohlbach D.J."/>
            <person name="Kuo A."/>
            <person name="Sato T.K."/>
            <person name="Potts K.M."/>
            <person name="Salamov A.A."/>
            <person name="LaButti K.M."/>
            <person name="Sun H."/>
            <person name="Clum A."/>
            <person name="Pangilinan J.L."/>
            <person name="Lindquist E.A."/>
            <person name="Lucas S."/>
            <person name="Lapidus A."/>
            <person name="Jin M."/>
            <person name="Gunawan C."/>
            <person name="Balan V."/>
            <person name="Dale B.E."/>
            <person name="Jeffries T.W."/>
            <person name="Zinkel R."/>
            <person name="Barry K.W."/>
            <person name="Grigoriev I.V."/>
            <person name="Gasch A.P."/>
        </authorList>
    </citation>
    <scope>NUCLEOTIDE SEQUENCE [LARGE SCALE GENOMIC DNA]</scope>
    <source>
        <strain evidence="3">ATCC 10573 / BCRC 21748 / CBS 615 / JCM 9827 / NBRC 10315 / NRRL Y-1498 / VKM Y-70</strain>
    </source>
</reference>
<dbReference type="Gene3D" id="3.40.50.300">
    <property type="entry name" value="P-loop containing nucleotide triphosphate hydrolases"/>
    <property type="match status" value="1"/>
</dbReference>
<dbReference type="PROSITE" id="PS51719">
    <property type="entry name" value="G_SEPTIN"/>
    <property type="match status" value="1"/>
</dbReference>
<evidence type="ECO:0000313" key="2">
    <source>
        <dbReference type="EMBL" id="EGV60198.1"/>
    </source>
</evidence>
<dbReference type="STRING" id="590646.G3BCL7"/>
<dbReference type="AlphaFoldDB" id="G3BCL7"/>
<dbReference type="InterPro" id="IPR030379">
    <property type="entry name" value="G_SEPTIN_dom"/>
</dbReference>
<dbReference type="KEGG" id="cten:18246148"/>